<evidence type="ECO:0000256" key="2">
    <source>
        <dbReference type="ARBA" id="ARBA00022695"/>
    </source>
</evidence>
<organism evidence="9">
    <name type="scientific">Lepeophtheirus salmonis</name>
    <name type="common">Salmon louse</name>
    <name type="synonym">Caligus salmonis</name>
    <dbReference type="NCBI Taxonomy" id="72036"/>
    <lineage>
        <taxon>Eukaryota</taxon>
        <taxon>Metazoa</taxon>
        <taxon>Ecdysozoa</taxon>
        <taxon>Arthropoda</taxon>
        <taxon>Crustacea</taxon>
        <taxon>Multicrustacea</taxon>
        <taxon>Hexanauplia</taxon>
        <taxon>Copepoda</taxon>
        <taxon>Siphonostomatoida</taxon>
        <taxon>Caligidae</taxon>
        <taxon>Lepeophtheirus</taxon>
    </lineage>
</organism>
<dbReference type="SUPFAM" id="SSF50630">
    <property type="entry name" value="Acid proteases"/>
    <property type="match status" value="1"/>
</dbReference>
<dbReference type="PANTHER" id="PTHR37984:SF15">
    <property type="entry name" value="INTEGRASE CATALYTIC DOMAIN-CONTAINING PROTEIN"/>
    <property type="match status" value="1"/>
</dbReference>
<proteinExistence type="predicted"/>
<evidence type="ECO:0000259" key="7">
    <source>
        <dbReference type="Pfam" id="PF00078"/>
    </source>
</evidence>
<protein>
    <submittedName>
        <fullName evidence="9">Uncharacterized protein</fullName>
    </submittedName>
</protein>
<dbReference type="CDD" id="cd09274">
    <property type="entry name" value="RNase_HI_RT_Ty3"/>
    <property type="match status" value="1"/>
</dbReference>
<evidence type="ECO:0000259" key="8">
    <source>
        <dbReference type="Pfam" id="PF17917"/>
    </source>
</evidence>
<dbReference type="InterPro" id="IPR050951">
    <property type="entry name" value="Retrovirus_Pol_polyprotein"/>
</dbReference>
<dbReference type="OrthoDB" id="422540at2759"/>
<reference evidence="9" key="1">
    <citation type="submission" date="2014-05" db="EMBL/GenBank/DDBJ databases">
        <authorList>
            <person name="Chronopoulou M."/>
        </authorList>
    </citation>
    <scope>NUCLEOTIDE SEQUENCE</scope>
    <source>
        <tissue evidence="9">Whole organism</tissue>
    </source>
</reference>
<keyword evidence="6" id="KW-0695">RNA-directed DNA polymerase</keyword>
<keyword evidence="2" id="KW-0548">Nucleotidyltransferase</keyword>
<keyword evidence="1" id="KW-0808">Transferase</keyword>
<evidence type="ECO:0000256" key="1">
    <source>
        <dbReference type="ARBA" id="ARBA00022679"/>
    </source>
</evidence>
<dbReference type="InterPro" id="IPR000477">
    <property type="entry name" value="RT_dom"/>
</dbReference>
<dbReference type="Pfam" id="PF00078">
    <property type="entry name" value="RVT_1"/>
    <property type="match status" value="1"/>
</dbReference>
<keyword evidence="3" id="KW-0540">Nuclease</keyword>
<evidence type="ECO:0000256" key="6">
    <source>
        <dbReference type="ARBA" id="ARBA00022918"/>
    </source>
</evidence>
<dbReference type="AlphaFoldDB" id="A0A0K2TCL3"/>
<dbReference type="CDD" id="cd01647">
    <property type="entry name" value="RT_LTR"/>
    <property type="match status" value="1"/>
</dbReference>
<dbReference type="EMBL" id="HACA01006387">
    <property type="protein sequence ID" value="CDW23748.1"/>
    <property type="molecule type" value="Transcribed_RNA"/>
</dbReference>
<dbReference type="GO" id="GO:0006508">
    <property type="term" value="P:proteolysis"/>
    <property type="evidence" value="ECO:0007669"/>
    <property type="project" value="InterPro"/>
</dbReference>
<dbReference type="PANTHER" id="PTHR37984">
    <property type="entry name" value="PROTEIN CBG26694"/>
    <property type="match status" value="1"/>
</dbReference>
<dbReference type="InterPro" id="IPR043502">
    <property type="entry name" value="DNA/RNA_pol_sf"/>
</dbReference>
<dbReference type="GO" id="GO:0004519">
    <property type="term" value="F:endonuclease activity"/>
    <property type="evidence" value="ECO:0007669"/>
    <property type="project" value="UniProtKB-KW"/>
</dbReference>
<dbReference type="PROSITE" id="PS00141">
    <property type="entry name" value="ASP_PROTEASE"/>
    <property type="match status" value="1"/>
</dbReference>
<keyword evidence="4" id="KW-0255">Endonuclease</keyword>
<dbReference type="Pfam" id="PF17917">
    <property type="entry name" value="RT_RNaseH"/>
    <property type="match status" value="1"/>
</dbReference>
<evidence type="ECO:0000256" key="3">
    <source>
        <dbReference type="ARBA" id="ARBA00022722"/>
    </source>
</evidence>
<dbReference type="SUPFAM" id="SSF56672">
    <property type="entry name" value="DNA/RNA polymerases"/>
    <property type="match status" value="1"/>
</dbReference>
<dbReference type="GO" id="GO:0003964">
    <property type="term" value="F:RNA-directed DNA polymerase activity"/>
    <property type="evidence" value="ECO:0007669"/>
    <property type="project" value="UniProtKB-KW"/>
</dbReference>
<evidence type="ECO:0000256" key="5">
    <source>
        <dbReference type="ARBA" id="ARBA00022801"/>
    </source>
</evidence>
<evidence type="ECO:0000256" key="4">
    <source>
        <dbReference type="ARBA" id="ARBA00022759"/>
    </source>
</evidence>
<dbReference type="InterPro" id="IPR021109">
    <property type="entry name" value="Peptidase_aspartic_dom_sf"/>
</dbReference>
<feature type="domain" description="Reverse transcriptase" evidence="7">
    <location>
        <begin position="257"/>
        <end position="328"/>
    </location>
</feature>
<name>A0A0K2TCL3_LEPSM</name>
<dbReference type="Gene3D" id="2.40.70.10">
    <property type="entry name" value="Acid Proteases"/>
    <property type="match status" value="1"/>
</dbReference>
<accession>A0A0K2TCL3</accession>
<dbReference type="Gene3D" id="3.10.10.10">
    <property type="entry name" value="HIV Type 1 Reverse Transcriptase, subunit A, domain 1"/>
    <property type="match status" value="1"/>
</dbReference>
<dbReference type="InterPro" id="IPR001969">
    <property type="entry name" value="Aspartic_peptidase_AS"/>
</dbReference>
<feature type="domain" description="Reverse transcriptase RNase H-like" evidence="8">
    <location>
        <begin position="329"/>
        <end position="425"/>
    </location>
</feature>
<evidence type="ECO:0000313" key="9">
    <source>
        <dbReference type="EMBL" id="CDW23748.1"/>
    </source>
</evidence>
<dbReference type="Gene3D" id="3.10.20.370">
    <property type="match status" value="1"/>
</dbReference>
<dbReference type="InterPro" id="IPR041373">
    <property type="entry name" value="RT_RNaseH"/>
</dbReference>
<dbReference type="GO" id="GO:0004190">
    <property type="term" value="F:aspartic-type endopeptidase activity"/>
    <property type="evidence" value="ECO:0007669"/>
    <property type="project" value="InterPro"/>
</dbReference>
<keyword evidence="5" id="KW-0378">Hydrolase</keyword>
<sequence>MVHISKIKIEFKYRAFITPFFSYSFGKQERQVSLAANSLPFIKVAAQINNLVKVEILIDTGATISLLPISKVLITSLNPSPVKLVAANGKIIQVFGELTCVIGIKTLRRNYPWTFVVADVTNPIIGIDFLHHYEFVIDCKNGTLSDPKTGNLTAGILLSKNGIFAINQTFETSESCIKNIFMKYPYLTVSRPNNAPIDIPPDVHHRIDTGSSPSCTFKFRRLSPEKTRICQEKLNSLLEAGIIRPSSSSWATPLHFVKKKQPGEWRMVGDYRALNAKTIPDKYPLPHMNDIATRLHGSKIFSKIDLCQAYYNIPVNEEDKLKTAITTPFDASNHAVGAVLHQIVDDKPSPIGFFSKKISQAQLKYSTFDRELLGAYLSVLHFKYLIEGQNVTIFTDHKPLESAFKSQKLAKSDRQQRYLSLITEFVQDIQYIRGKDNIVADYLSRPIASVEQIPVSIDLPRISNAQTIALSEEEEFMGWN</sequence>